<feature type="region of interest" description="Disordered" evidence="2">
    <location>
        <begin position="563"/>
        <end position="657"/>
    </location>
</feature>
<feature type="compositionally biased region" description="Polar residues" evidence="2">
    <location>
        <begin position="768"/>
        <end position="777"/>
    </location>
</feature>
<dbReference type="Proteomes" id="UP001219525">
    <property type="component" value="Unassembled WGS sequence"/>
</dbReference>
<dbReference type="AlphaFoldDB" id="A0AAD6VHH5"/>
<name>A0AAD6VHH5_9AGAR</name>
<feature type="region of interest" description="Disordered" evidence="2">
    <location>
        <begin position="206"/>
        <end position="271"/>
    </location>
</feature>
<evidence type="ECO:0000256" key="2">
    <source>
        <dbReference type="SAM" id="MobiDB-lite"/>
    </source>
</evidence>
<evidence type="ECO:0000313" key="4">
    <source>
        <dbReference type="Proteomes" id="UP001219525"/>
    </source>
</evidence>
<keyword evidence="4" id="KW-1185">Reference proteome</keyword>
<feature type="region of interest" description="Disordered" evidence="2">
    <location>
        <begin position="934"/>
        <end position="1044"/>
    </location>
</feature>
<feature type="compositionally biased region" description="Basic and acidic residues" evidence="2">
    <location>
        <begin position="904"/>
        <end position="914"/>
    </location>
</feature>
<evidence type="ECO:0000313" key="3">
    <source>
        <dbReference type="EMBL" id="KAJ7207210.1"/>
    </source>
</evidence>
<organism evidence="3 4">
    <name type="scientific">Mycena pura</name>
    <dbReference type="NCBI Taxonomy" id="153505"/>
    <lineage>
        <taxon>Eukaryota</taxon>
        <taxon>Fungi</taxon>
        <taxon>Dikarya</taxon>
        <taxon>Basidiomycota</taxon>
        <taxon>Agaricomycotina</taxon>
        <taxon>Agaricomycetes</taxon>
        <taxon>Agaricomycetidae</taxon>
        <taxon>Agaricales</taxon>
        <taxon>Marasmiineae</taxon>
        <taxon>Mycenaceae</taxon>
        <taxon>Mycena</taxon>
    </lineage>
</organism>
<accession>A0AAD6VHH5</accession>
<evidence type="ECO:0000256" key="1">
    <source>
        <dbReference type="SAM" id="Coils"/>
    </source>
</evidence>
<proteinExistence type="predicted"/>
<gene>
    <name evidence="3" type="ORF">GGX14DRAFT_567764</name>
</gene>
<feature type="compositionally biased region" description="Low complexity" evidence="2">
    <location>
        <begin position="739"/>
        <end position="753"/>
    </location>
</feature>
<protein>
    <submittedName>
        <fullName evidence="3">Uncharacterized protein</fullName>
    </submittedName>
</protein>
<keyword evidence="1" id="KW-0175">Coiled coil</keyword>
<reference evidence="3" key="1">
    <citation type="submission" date="2023-03" db="EMBL/GenBank/DDBJ databases">
        <title>Massive genome expansion in bonnet fungi (Mycena s.s.) driven by repeated elements and novel gene families across ecological guilds.</title>
        <authorList>
            <consortium name="Lawrence Berkeley National Laboratory"/>
            <person name="Harder C.B."/>
            <person name="Miyauchi S."/>
            <person name="Viragh M."/>
            <person name="Kuo A."/>
            <person name="Thoen E."/>
            <person name="Andreopoulos B."/>
            <person name="Lu D."/>
            <person name="Skrede I."/>
            <person name="Drula E."/>
            <person name="Henrissat B."/>
            <person name="Morin E."/>
            <person name="Kohler A."/>
            <person name="Barry K."/>
            <person name="LaButti K."/>
            <person name="Morin E."/>
            <person name="Salamov A."/>
            <person name="Lipzen A."/>
            <person name="Mereny Z."/>
            <person name="Hegedus B."/>
            <person name="Baldrian P."/>
            <person name="Stursova M."/>
            <person name="Weitz H."/>
            <person name="Taylor A."/>
            <person name="Grigoriev I.V."/>
            <person name="Nagy L.G."/>
            <person name="Martin F."/>
            <person name="Kauserud H."/>
        </authorList>
    </citation>
    <scope>NUCLEOTIDE SEQUENCE</scope>
    <source>
        <strain evidence="3">9144</strain>
    </source>
</reference>
<feature type="compositionally biased region" description="Low complexity" evidence="2">
    <location>
        <begin position="607"/>
        <end position="618"/>
    </location>
</feature>
<feature type="region of interest" description="Disordered" evidence="2">
    <location>
        <begin position="846"/>
        <end position="914"/>
    </location>
</feature>
<feature type="compositionally biased region" description="Pro residues" evidence="2">
    <location>
        <begin position="646"/>
        <end position="657"/>
    </location>
</feature>
<feature type="region of interest" description="Disordered" evidence="2">
    <location>
        <begin position="674"/>
        <end position="781"/>
    </location>
</feature>
<feature type="compositionally biased region" description="Polar residues" evidence="2">
    <location>
        <begin position="722"/>
        <end position="738"/>
    </location>
</feature>
<comment type="caution">
    <text evidence="3">The sequence shown here is derived from an EMBL/GenBank/DDBJ whole genome shotgun (WGS) entry which is preliminary data.</text>
</comment>
<dbReference type="EMBL" id="JARJCW010000037">
    <property type="protein sequence ID" value="KAJ7207210.1"/>
    <property type="molecule type" value="Genomic_DNA"/>
</dbReference>
<feature type="compositionally biased region" description="Low complexity" evidence="2">
    <location>
        <begin position="209"/>
        <end position="224"/>
    </location>
</feature>
<feature type="coiled-coil region" evidence="1">
    <location>
        <begin position="322"/>
        <end position="349"/>
    </location>
</feature>
<sequence>MLPADRVRRLWHGFEQWVATVPRLAMEENIADKFREMDAEWTATPTRTRLPKPDHEKNKLKYRRDLEDGLVIFAREEWQRRLEEAGLRDEDWGEMTFKETLAVERLLGGDLDEEGMAIMESVARADDPDDLHSLSASKDTLRTSNFSDYSFVSPRSLVLDDELEDNFESILSHELVSSVPESVADEIFDTPASMLWGWSGNSSPNGIWSASTSQSSRQSSQTGSPERPPKSIPAQDTFFPRMSETPSQFAPETRTRISGPRYIGPQLTDHDEAEDEAEFESFKMDTRVAKIREFHAEAAAADIQLAHDIYNARQVSVSTTWRADEARRISEHEQRMLELRRAKEYERKEIVRAERHKRRQEIRLRQQLRSTPTGPGGAESLRQRLTQEVESKLRAGGGFFGTQEPIMAETGTTKDKELVELQLHAADAQRVAEKTKQQRKMKDARVEQETARKREAELLRQREETELTERDTDHRRREVQNKPWAEKRKRSSVDLGDSWASVFSSPATANTAPIPSPLAPIEPNQYAPEISDLLDVLTPTVPSTTCSTPVSITSVSVVSSSVSSSSASSRKSAARPPVWLPSTDCAKDDTQAPMTPTVKKKVVPPRAGASAKAQAALAQRPIETDKETFPTPVDTPKPALANVSKPTPPVVNKPVQPPVVSKLAPTATKRIPTIVPKLPEPGVSKVTQPVVSKPTPPFGPKFTSTVVPKPAQHKPVFKPTEPVTSKPAQSGSKATQPIVSGSTQPVTSSSTVSQKKAHSHAMELETPGASSSRTTLEQMHRPLLHKSLSVSNPWMAPPPVPSGREVWVTSSAAAKMAGTGKSKTSTGSAQIEKLASISLPHHSALAEDVRPQRMSDPTPSFELPDNVGSKADALSSMLTDPQIKGKPGKAQRVTVEEVSDDEDANTKEHLPVDSRYIFEPKPSVPQAMFSNIIDFSPPALSDGVSQPGGPADGFLAADGKSVKEKHVSRTQSTAGASPAGTRTAENPGVRAALEALETNVLSPPNAGAGKKARPRGGSLMQPSRTDRKGKGKIKATETETEDDIARFIMGATQDLTQMRG</sequence>
<feature type="region of interest" description="Disordered" evidence="2">
    <location>
        <begin position="430"/>
        <end position="490"/>
    </location>
</feature>
<feature type="compositionally biased region" description="Basic and acidic residues" evidence="2">
    <location>
        <begin position="430"/>
        <end position="486"/>
    </location>
</feature>